<name>A0A2P6NN61_9EUKA</name>
<reference evidence="1 2" key="1">
    <citation type="journal article" date="2018" name="Genome Biol. Evol.">
        <title>Multiple Roots of Fruiting Body Formation in Amoebozoa.</title>
        <authorList>
            <person name="Hillmann F."/>
            <person name="Forbes G."/>
            <person name="Novohradska S."/>
            <person name="Ferling I."/>
            <person name="Riege K."/>
            <person name="Groth M."/>
            <person name="Westermann M."/>
            <person name="Marz M."/>
            <person name="Spaller T."/>
            <person name="Winckler T."/>
            <person name="Schaap P."/>
            <person name="Glockner G."/>
        </authorList>
    </citation>
    <scope>NUCLEOTIDE SEQUENCE [LARGE SCALE GENOMIC DNA]</scope>
    <source>
        <strain evidence="1 2">Jena</strain>
    </source>
</reference>
<organism evidence="1 2">
    <name type="scientific">Planoprotostelium fungivorum</name>
    <dbReference type="NCBI Taxonomy" id="1890364"/>
    <lineage>
        <taxon>Eukaryota</taxon>
        <taxon>Amoebozoa</taxon>
        <taxon>Evosea</taxon>
        <taxon>Variosea</taxon>
        <taxon>Cavosteliida</taxon>
        <taxon>Cavosteliaceae</taxon>
        <taxon>Planoprotostelium</taxon>
    </lineage>
</organism>
<evidence type="ECO:0000313" key="1">
    <source>
        <dbReference type="EMBL" id="PRP85387.1"/>
    </source>
</evidence>
<evidence type="ECO:0000313" key="2">
    <source>
        <dbReference type="Proteomes" id="UP000241769"/>
    </source>
</evidence>
<gene>
    <name evidence="1" type="ORF">PROFUN_07095</name>
</gene>
<dbReference type="EMBL" id="MDYQ01000046">
    <property type="protein sequence ID" value="PRP85387.1"/>
    <property type="molecule type" value="Genomic_DNA"/>
</dbReference>
<protein>
    <submittedName>
        <fullName evidence="1">Uncharacterized protein</fullName>
    </submittedName>
</protein>
<dbReference type="Proteomes" id="UP000241769">
    <property type="component" value="Unassembled WGS sequence"/>
</dbReference>
<proteinExistence type="predicted"/>
<accession>A0A2P6NN61</accession>
<dbReference type="OrthoDB" id="4216327at2759"/>
<keyword evidence="2" id="KW-1185">Reference proteome</keyword>
<dbReference type="InParanoid" id="A0A2P6NN61"/>
<dbReference type="AlphaFoldDB" id="A0A2P6NN61"/>
<comment type="caution">
    <text evidence="1">The sequence shown here is derived from an EMBL/GenBank/DDBJ whole genome shotgun (WGS) entry which is preliminary data.</text>
</comment>
<sequence>MSSRGTKTLSSRKSRPADQLCLVERMPPLIQIVKENFPTVFLLEQTRNILFSAGQDATTHGTNGNFPEQDWWSLRQRVCGGGCQGSCSISLPSTRSNFGAQWQAQATVSNNGNACWNATQNIIEQCVRKEKKTGGSWSWGGQTYKMEWNLVSVNQNSYKFKCSNDHGAARSDCEQVYQWSLSAIEHNRWYSYTDLLNMSEKSGITWTAATWMKLKTVGSCTLALGYMTNKAINAAWVGGYIQDFARRAYSDCIPSGQSRSAVQKSSEILSQYAFCVCDQTQASKCYP</sequence>